<dbReference type="EMBL" id="JAANIT010003140">
    <property type="protein sequence ID" value="KAG1534699.1"/>
    <property type="molecule type" value="Genomic_DNA"/>
</dbReference>
<proteinExistence type="predicted"/>
<dbReference type="GO" id="GO:0003676">
    <property type="term" value="F:nucleic acid binding"/>
    <property type="evidence" value="ECO:0007669"/>
    <property type="project" value="InterPro"/>
</dbReference>
<evidence type="ECO:0000259" key="1">
    <source>
        <dbReference type="Pfam" id="PF13358"/>
    </source>
</evidence>
<protein>
    <recommendedName>
        <fullName evidence="1">Tc1-like transposase DDE domain-containing protein</fullName>
    </recommendedName>
</protein>
<organism evidence="2 3">
    <name type="scientific">Rhizopus oryzae</name>
    <name type="common">Mucormycosis agent</name>
    <name type="synonym">Rhizopus arrhizus var. delemar</name>
    <dbReference type="NCBI Taxonomy" id="64495"/>
    <lineage>
        <taxon>Eukaryota</taxon>
        <taxon>Fungi</taxon>
        <taxon>Fungi incertae sedis</taxon>
        <taxon>Mucoromycota</taxon>
        <taxon>Mucoromycotina</taxon>
        <taxon>Mucoromycetes</taxon>
        <taxon>Mucorales</taxon>
        <taxon>Mucorineae</taxon>
        <taxon>Rhizopodaceae</taxon>
        <taxon>Rhizopus</taxon>
    </lineage>
</organism>
<gene>
    <name evidence="2" type="ORF">G6F51_011950</name>
</gene>
<dbReference type="Pfam" id="PF13358">
    <property type="entry name" value="DDE_3"/>
    <property type="match status" value="1"/>
</dbReference>
<dbReference type="PANTHER" id="PTHR46564:SF1">
    <property type="entry name" value="TRANSPOSASE"/>
    <property type="match status" value="1"/>
</dbReference>
<dbReference type="Proteomes" id="UP000717996">
    <property type="component" value="Unassembled WGS sequence"/>
</dbReference>
<evidence type="ECO:0000313" key="3">
    <source>
        <dbReference type="Proteomes" id="UP000717996"/>
    </source>
</evidence>
<comment type="caution">
    <text evidence="2">The sequence shown here is derived from an EMBL/GenBank/DDBJ whole genome shotgun (WGS) entry which is preliminary data.</text>
</comment>
<feature type="domain" description="Tc1-like transposase DDE" evidence="1">
    <location>
        <begin position="169"/>
        <end position="253"/>
    </location>
</feature>
<reference evidence="2" key="1">
    <citation type="journal article" date="2020" name="Microb. Genom.">
        <title>Genetic diversity of clinical and environmental Mucorales isolates obtained from an investigation of mucormycosis cases among solid organ transplant recipients.</title>
        <authorList>
            <person name="Nguyen M.H."/>
            <person name="Kaul D."/>
            <person name="Muto C."/>
            <person name="Cheng S.J."/>
            <person name="Richter R.A."/>
            <person name="Bruno V.M."/>
            <person name="Liu G."/>
            <person name="Beyhan S."/>
            <person name="Sundermann A.J."/>
            <person name="Mounaud S."/>
            <person name="Pasculle A.W."/>
            <person name="Nierman W.C."/>
            <person name="Driscoll E."/>
            <person name="Cumbie R."/>
            <person name="Clancy C.J."/>
            <person name="Dupont C.L."/>
        </authorList>
    </citation>
    <scope>NUCLEOTIDE SEQUENCE</scope>
    <source>
        <strain evidence="2">GL16</strain>
    </source>
</reference>
<dbReference type="InterPro" id="IPR036397">
    <property type="entry name" value="RNaseH_sf"/>
</dbReference>
<dbReference type="InterPro" id="IPR038717">
    <property type="entry name" value="Tc1-like_DDE_dom"/>
</dbReference>
<dbReference type="AlphaFoldDB" id="A0A9P6XY03"/>
<name>A0A9P6XY03_RHIOR</name>
<dbReference type="PANTHER" id="PTHR46564">
    <property type="entry name" value="TRANSPOSASE"/>
    <property type="match status" value="1"/>
</dbReference>
<dbReference type="Gene3D" id="3.30.420.10">
    <property type="entry name" value="Ribonuclease H-like superfamily/Ribonuclease H"/>
    <property type="match status" value="1"/>
</dbReference>
<accession>A0A9P6XY03</accession>
<sequence length="291" mass="34378">MLENPQERGLAAKFARDLNIYYRTALRWWRYYEGTEEIACKKSEQNSGPKSSFTTEHNDLTERFEDFTISKSQFNNQLRNTMLITVKKPMFEPEVRNSVGNLQTRSEWFMEWKDFDLDFTKNCIFIDEPGFHINMRNNWDIKKWQFYYYTEDPEVDDDPADNKPIPKGTTTAHFSKFMNELLSVMDLDETFKGSYIVMDNASIRKSKPMLRKVESKGYKVMYLPPHSPELNPIEQFWAIVKGKMKRGRLTSEENLSNKIGDACNDVLIRDLYSFCSHSKCQIIKCYNKTPF</sequence>
<evidence type="ECO:0000313" key="2">
    <source>
        <dbReference type="EMBL" id="KAG1534699.1"/>
    </source>
</evidence>
<dbReference type="OrthoDB" id="2214365at2759"/>